<proteinExistence type="predicted"/>
<feature type="region of interest" description="Disordered" evidence="1">
    <location>
        <begin position="406"/>
        <end position="427"/>
    </location>
</feature>
<feature type="compositionally biased region" description="Basic and acidic residues" evidence="1">
    <location>
        <begin position="36"/>
        <end position="60"/>
    </location>
</feature>
<feature type="compositionally biased region" description="Low complexity" evidence="1">
    <location>
        <begin position="21"/>
        <end position="35"/>
    </location>
</feature>
<dbReference type="RefSeq" id="XP_067483409.1">
    <property type="nucleotide sequence ID" value="XM_067619664.1"/>
</dbReference>
<dbReference type="VEuPathDB" id="FungiDB:ASPBRDRAFT_169843"/>
<feature type="compositionally biased region" description="Basic residues" evidence="1">
    <location>
        <begin position="1"/>
        <end position="10"/>
    </location>
</feature>
<dbReference type="OrthoDB" id="4156714at2759"/>
<dbReference type="EMBL" id="KV878680">
    <property type="protein sequence ID" value="OJJ76162.1"/>
    <property type="molecule type" value="Genomic_DNA"/>
</dbReference>
<protein>
    <submittedName>
        <fullName evidence="2">Uncharacterized protein</fullName>
    </submittedName>
</protein>
<dbReference type="STRING" id="767769.A0A1L9UX25"/>
<feature type="region of interest" description="Disordered" evidence="1">
    <location>
        <begin position="1"/>
        <end position="64"/>
    </location>
</feature>
<dbReference type="GeneID" id="93572152"/>
<evidence type="ECO:0000313" key="2">
    <source>
        <dbReference type="EMBL" id="OJJ76162.1"/>
    </source>
</evidence>
<evidence type="ECO:0000256" key="1">
    <source>
        <dbReference type="SAM" id="MobiDB-lite"/>
    </source>
</evidence>
<dbReference type="AlphaFoldDB" id="A0A1L9UX25"/>
<reference evidence="3" key="1">
    <citation type="journal article" date="2017" name="Genome Biol.">
        <title>Comparative genomics reveals high biological diversity and specific adaptations in the industrially and medically important fungal genus Aspergillus.</title>
        <authorList>
            <person name="de Vries R.P."/>
            <person name="Riley R."/>
            <person name="Wiebenga A."/>
            <person name="Aguilar-Osorio G."/>
            <person name="Amillis S."/>
            <person name="Uchima C.A."/>
            <person name="Anderluh G."/>
            <person name="Asadollahi M."/>
            <person name="Askin M."/>
            <person name="Barry K."/>
            <person name="Battaglia E."/>
            <person name="Bayram O."/>
            <person name="Benocci T."/>
            <person name="Braus-Stromeyer S.A."/>
            <person name="Caldana C."/>
            <person name="Canovas D."/>
            <person name="Cerqueira G.C."/>
            <person name="Chen F."/>
            <person name="Chen W."/>
            <person name="Choi C."/>
            <person name="Clum A."/>
            <person name="Dos Santos R.A."/>
            <person name="Damasio A.R."/>
            <person name="Diallinas G."/>
            <person name="Emri T."/>
            <person name="Fekete E."/>
            <person name="Flipphi M."/>
            <person name="Freyberg S."/>
            <person name="Gallo A."/>
            <person name="Gournas C."/>
            <person name="Habgood R."/>
            <person name="Hainaut M."/>
            <person name="Harispe M.L."/>
            <person name="Henrissat B."/>
            <person name="Hilden K.S."/>
            <person name="Hope R."/>
            <person name="Hossain A."/>
            <person name="Karabika E."/>
            <person name="Karaffa L."/>
            <person name="Karanyi Z."/>
            <person name="Krasevec N."/>
            <person name="Kuo A."/>
            <person name="Kusch H."/>
            <person name="LaButti K."/>
            <person name="Lagendijk E.L."/>
            <person name="Lapidus A."/>
            <person name="Levasseur A."/>
            <person name="Lindquist E."/>
            <person name="Lipzen A."/>
            <person name="Logrieco A.F."/>
            <person name="MacCabe A."/>
            <person name="Maekelae M.R."/>
            <person name="Malavazi I."/>
            <person name="Melin P."/>
            <person name="Meyer V."/>
            <person name="Mielnichuk N."/>
            <person name="Miskei M."/>
            <person name="Molnar A.P."/>
            <person name="Mule G."/>
            <person name="Ngan C.Y."/>
            <person name="Orejas M."/>
            <person name="Orosz E."/>
            <person name="Ouedraogo J.P."/>
            <person name="Overkamp K.M."/>
            <person name="Park H.-S."/>
            <person name="Perrone G."/>
            <person name="Piumi F."/>
            <person name="Punt P.J."/>
            <person name="Ram A.F."/>
            <person name="Ramon A."/>
            <person name="Rauscher S."/>
            <person name="Record E."/>
            <person name="Riano-Pachon D.M."/>
            <person name="Robert V."/>
            <person name="Roehrig J."/>
            <person name="Ruller R."/>
            <person name="Salamov A."/>
            <person name="Salih N.S."/>
            <person name="Samson R.A."/>
            <person name="Sandor E."/>
            <person name="Sanguinetti M."/>
            <person name="Schuetze T."/>
            <person name="Sepcic K."/>
            <person name="Shelest E."/>
            <person name="Sherlock G."/>
            <person name="Sophianopoulou V."/>
            <person name="Squina F.M."/>
            <person name="Sun H."/>
            <person name="Susca A."/>
            <person name="Todd R.B."/>
            <person name="Tsang A."/>
            <person name="Unkles S.E."/>
            <person name="van de Wiele N."/>
            <person name="van Rossen-Uffink D."/>
            <person name="Oliveira J.V."/>
            <person name="Vesth T.C."/>
            <person name="Visser J."/>
            <person name="Yu J.-H."/>
            <person name="Zhou M."/>
            <person name="Andersen M.R."/>
            <person name="Archer D.B."/>
            <person name="Baker S.E."/>
            <person name="Benoit I."/>
            <person name="Brakhage A.A."/>
            <person name="Braus G.H."/>
            <person name="Fischer R."/>
            <person name="Frisvad J.C."/>
            <person name="Goldman G.H."/>
            <person name="Houbraken J."/>
            <person name="Oakley B."/>
            <person name="Pocsi I."/>
            <person name="Scazzocchio C."/>
            <person name="Seiboth B."/>
            <person name="vanKuyk P.A."/>
            <person name="Wortman J."/>
            <person name="Dyer P.S."/>
            <person name="Grigoriev I.V."/>
        </authorList>
    </citation>
    <scope>NUCLEOTIDE SEQUENCE [LARGE SCALE GENOMIC DNA]</scope>
    <source>
        <strain evidence="3">CBS 101740 / IMI 381727 / IBT 21946</strain>
    </source>
</reference>
<organism evidence="2 3">
    <name type="scientific">Aspergillus brasiliensis (strain CBS 101740 / IMI 381727 / IBT 21946)</name>
    <dbReference type="NCBI Taxonomy" id="767769"/>
    <lineage>
        <taxon>Eukaryota</taxon>
        <taxon>Fungi</taxon>
        <taxon>Dikarya</taxon>
        <taxon>Ascomycota</taxon>
        <taxon>Pezizomycotina</taxon>
        <taxon>Eurotiomycetes</taxon>
        <taxon>Eurotiomycetidae</taxon>
        <taxon>Eurotiales</taxon>
        <taxon>Aspergillaceae</taxon>
        <taxon>Aspergillus</taxon>
        <taxon>Aspergillus subgen. Circumdati</taxon>
    </lineage>
</organism>
<evidence type="ECO:0000313" key="3">
    <source>
        <dbReference type="Proteomes" id="UP000184499"/>
    </source>
</evidence>
<gene>
    <name evidence="2" type="ORF">ASPBRDRAFT_169843</name>
</gene>
<sequence length="427" mass="49223">MICTRSRKRKAEAEKQSALYQSDPPQSNPPQSASRQSDKTPTEPHTTESSKGEPPSESKPSRKPSVHLTAEAYEAYKSHCNRMAIGRVGYNPDINSNRCDYGNLRKRVKRWTEEYVCEVTPSLSKKQKQKIIQSLDNYCIQEPWDTIKSLLAPPCRDDFQLYLAQAMIHKAIFTHFIEKPFEFLDGKRDETDKDDPSFPKRLQYLYNRYYESSPVNAVWWKMVTLGLANLEDEMYTLKSPRDKLPYTFAVESRKRQADKAGKLADQLLADKLFKLLLDKSTDAEKEAERRERLVSIFQDSARALTKHEVMLGGLVRVHQLPELKQFDTSTGLMFSHPLFLDEEEKNPVYVPKPRGRVILVVRPGVFRYDTPTQFVPVNDQPLDMQQLQTGPTSWLLCKAEVLVEQDEDSSSSDKFQPDPLNKDVFYS</sequence>
<accession>A0A1L9UX25</accession>
<dbReference type="OMA" id="CIQEPWD"/>
<name>A0A1L9UX25_ASPBC</name>
<keyword evidence="3" id="KW-1185">Reference proteome</keyword>
<dbReference type="Proteomes" id="UP000184499">
    <property type="component" value="Unassembled WGS sequence"/>
</dbReference>